<organism evidence="2 3">
    <name type="scientific">Buchananella hordeovulneris</name>
    <dbReference type="NCBI Taxonomy" id="52770"/>
    <lineage>
        <taxon>Bacteria</taxon>
        <taxon>Bacillati</taxon>
        <taxon>Actinomycetota</taxon>
        <taxon>Actinomycetes</taxon>
        <taxon>Actinomycetales</taxon>
        <taxon>Actinomycetaceae</taxon>
        <taxon>Buchananella</taxon>
    </lineage>
</organism>
<dbReference type="InParanoid" id="A0A1Q5PU27"/>
<keyword evidence="1" id="KW-0812">Transmembrane</keyword>
<feature type="transmembrane region" description="Helical" evidence="1">
    <location>
        <begin position="63"/>
        <end position="81"/>
    </location>
</feature>
<sequence>MSAATACRRSRRCPRPLAAELRKLSTLPLTWWTLAGTATCGALLGPALAGLPAGPTPASLPTVLVGAAPYLAAVLALLGALPRGHEYAGRQYLTARLACPRPGRGAAQAVAALGLVVVGAVVAVGATALGAGAAGAVASTGHPSTAGTASGWIQVGGWVVAYLAAIGFLTHLLGSLTRRLVPTLTVALLGLLVAPVVLGGLPSVARWLPSAALPELLTAGPSGRGLVLLGLWGAVLTGAGAARRWRADADG</sequence>
<evidence type="ECO:0000256" key="1">
    <source>
        <dbReference type="SAM" id="Phobius"/>
    </source>
</evidence>
<evidence type="ECO:0000313" key="2">
    <source>
        <dbReference type="EMBL" id="OKL51088.1"/>
    </source>
</evidence>
<protein>
    <submittedName>
        <fullName evidence="2">Uncharacterized protein</fullName>
    </submittedName>
</protein>
<dbReference type="AlphaFoldDB" id="A0A1Q5PU27"/>
<feature type="transmembrane region" description="Helical" evidence="1">
    <location>
        <begin position="151"/>
        <end position="173"/>
    </location>
</feature>
<feature type="transmembrane region" description="Helical" evidence="1">
    <location>
        <begin position="110"/>
        <end position="131"/>
    </location>
</feature>
<dbReference type="Proteomes" id="UP000185612">
    <property type="component" value="Unassembled WGS sequence"/>
</dbReference>
<name>A0A1Q5PU27_9ACTO</name>
<reference evidence="3" key="1">
    <citation type="submission" date="2016-12" db="EMBL/GenBank/DDBJ databases">
        <authorList>
            <person name="Meng X."/>
        </authorList>
    </citation>
    <scope>NUCLEOTIDE SEQUENCE [LARGE SCALE GENOMIC DNA]</scope>
    <source>
        <strain evidence="3">DSM 20732</strain>
    </source>
</reference>
<keyword evidence="3" id="KW-1185">Reference proteome</keyword>
<feature type="transmembrane region" description="Helical" evidence="1">
    <location>
        <begin position="29"/>
        <end position="51"/>
    </location>
</feature>
<gene>
    <name evidence="2" type="ORF">BSZ40_09285</name>
</gene>
<dbReference type="EMBL" id="MQVS01000010">
    <property type="protein sequence ID" value="OKL51088.1"/>
    <property type="molecule type" value="Genomic_DNA"/>
</dbReference>
<evidence type="ECO:0000313" key="3">
    <source>
        <dbReference type="Proteomes" id="UP000185612"/>
    </source>
</evidence>
<comment type="caution">
    <text evidence="2">The sequence shown here is derived from an EMBL/GenBank/DDBJ whole genome shotgun (WGS) entry which is preliminary data.</text>
</comment>
<dbReference type="RefSeq" id="WP_073825612.1">
    <property type="nucleotide sequence ID" value="NZ_MQVS01000010.1"/>
</dbReference>
<keyword evidence="1" id="KW-1133">Transmembrane helix</keyword>
<proteinExistence type="predicted"/>
<feature type="transmembrane region" description="Helical" evidence="1">
    <location>
        <begin position="180"/>
        <end position="205"/>
    </location>
</feature>
<accession>A0A1Q5PU27</accession>
<dbReference type="STRING" id="52770.BSZ40_09285"/>
<feature type="transmembrane region" description="Helical" evidence="1">
    <location>
        <begin position="225"/>
        <end position="242"/>
    </location>
</feature>
<keyword evidence="1" id="KW-0472">Membrane</keyword>